<gene>
    <name evidence="1" type="ORF">RFI_35642</name>
</gene>
<organism evidence="1 2">
    <name type="scientific">Reticulomyxa filosa</name>
    <dbReference type="NCBI Taxonomy" id="46433"/>
    <lineage>
        <taxon>Eukaryota</taxon>
        <taxon>Sar</taxon>
        <taxon>Rhizaria</taxon>
        <taxon>Retaria</taxon>
        <taxon>Foraminifera</taxon>
        <taxon>Monothalamids</taxon>
        <taxon>Reticulomyxidae</taxon>
        <taxon>Reticulomyxa</taxon>
    </lineage>
</organism>
<dbReference type="AlphaFoldDB" id="X6LKA4"/>
<evidence type="ECO:0000313" key="2">
    <source>
        <dbReference type="Proteomes" id="UP000023152"/>
    </source>
</evidence>
<evidence type="ECO:0000313" key="1">
    <source>
        <dbReference type="EMBL" id="ETO01796.1"/>
    </source>
</evidence>
<sequence length="308" mass="35752">MYDDLKKAKKEITFENVEKEYASSTIIHVCKYSNNCQNKNILSKKVLANTFSGNFRTLFVHFAVDISEQQLIQLANNFNNIKNAKRNENEIKETLEDYGYHVQEVKRLHKMPIVKVMLSNSNDVVKILTFRLDKNKSSLKSHFKQCRKCYRLNHHDYGLHIINTLPFDCKFMKENAISSIDITLCLRAAKQLRRKLQLEKYQHMVNSINALHEGNTKNLFTQFKALNTNKICIIPALVNKETNSVARADTDKACLLAKHFQNPLNIQKMWMKSIMKLSRYKVAISKPLELADDFIGLSDITKKKSLSY</sequence>
<proteinExistence type="predicted"/>
<keyword evidence="2" id="KW-1185">Reference proteome</keyword>
<name>X6LKA4_RETFI</name>
<comment type="caution">
    <text evidence="1">The sequence shown here is derived from an EMBL/GenBank/DDBJ whole genome shotgun (WGS) entry which is preliminary data.</text>
</comment>
<protein>
    <submittedName>
        <fullName evidence="1">Uncharacterized protein</fullName>
    </submittedName>
</protein>
<dbReference type="Proteomes" id="UP000023152">
    <property type="component" value="Unassembled WGS sequence"/>
</dbReference>
<accession>X6LKA4</accession>
<dbReference type="EMBL" id="ASPP01037384">
    <property type="protein sequence ID" value="ETO01796.1"/>
    <property type="molecule type" value="Genomic_DNA"/>
</dbReference>
<reference evidence="1 2" key="1">
    <citation type="journal article" date="2013" name="Curr. Biol.">
        <title>The Genome of the Foraminiferan Reticulomyxa filosa.</title>
        <authorList>
            <person name="Glockner G."/>
            <person name="Hulsmann N."/>
            <person name="Schleicher M."/>
            <person name="Noegel A.A."/>
            <person name="Eichinger L."/>
            <person name="Gallinger C."/>
            <person name="Pawlowski J."/>
            <person name="Sierra R."/>
            <person name="Euteneuer U."/>
            <person name="Pillet L."/>
            <person name="Moustafa A."/>
            <person name="Platzer M."/>
            <person name="Groth M."/>
            <person name="Szafranski K."/>
            <person name="Schliwa M."/>
        </authorList>
    </citation>
    <scope>NUCLEOTIDE SEQUENCE [LARGE SCALE GENOMIC DNA]</scope>
</reference>